<dbReference type="RefSeq" id="WP_184865269.1">
    <property type="nucleotide sequence ID" value="NZ_JACHLK010000024.1"/>
</dbReference>
<keyword evidence="6" id="KW-1185">Reference proteome</keyword>
<sequence>MQRPTSTTPDDLISLVLGTLRTDRAVTARFALTAPWALRSEGVEGLLLRVCTGQPYWIQMDGQAAVQVQPGDIVMLPQGGPHLVASALGLPAVPFRTLLQQHMRGAHGDHPITFAHGGEGDETDGSGGVTELFSLHLWMPRHQGVSLLSWMPPLIVLRAADIATTRSLALTTGALVEETLAQRPGWQLATARMADLLLVHVLREHLHSGPAGAQGWLNGVRDKAIGKALAQMHAHPELPWSVASLSRVSNQSRSVFSERFVELMGSTPLRYLTEVRMGIARQQFLQGADDIWRVAQAVGYSSEKAFSRAFERWSGSTPSQCIKTRTIGAQIRRPEG</sequence>
<dbReference type="Pfam" id="PF12833">
    <property type="entry name" value="HTH_18"/>
    <property type="match status" value="1"/>
</dbReference>
<dbReference type="Pfam" id="PF12852">
    <property type="entry name" value="Cupin_6"/>
    <property type="match status" value="1"/>
</dbReference>
<evidence type="ECO:0000313" key="5">
    <source>
        <dbReference type="EMBL" id="MBB6563842.1"/>
    </source>
</evidence>
<dbReference type="Proteomes" id="UP000575083">
    <property type="component" value="Unassembled WGS sequence"/>
</dbReference>
<dbReference type="GO" id="GO:0043565">
    <property type="term" value="F:sequence-specific DNA binding"/>
    <property type="evidence" value="ECO:0007669"/>
    <property type="project" value="InterPro"/>
</dbReference>
<feature type="domain" description="HTH araC/xylS-type" evidence="4">
    <location>
        <begin position="226"/>
        <end position="324"/>
    </location>
</feature>
<keyword evidence="3" id="KW-0804">Transcription</keyword>
<keyword evidence="2 5" id="KW-0238">DNA-binding</keyword>
<reference evidence="5 6" key="1">
    <citation type="submission" date="2020-08" db="EMBL/GenBank/DDBJ databases">
        <title>Functional genomics of gut bacteria from endangered species of beetles.</title>
        <authorList>
            <person name="Carlos-Shanley C."/>
        </authorList>
    </citation>
    <scope>NUCLEOTIDE SEQUENCE [LARGE SCALE GENOMIC DNA]</scope>
    <source>
        <strain evidence="5 6">S00198</strain>
    </source>
</reference>
<dbReference type="SMART" id="SM00342">
    <property type="entry name" value="HTH_ARAC"/>
    <property type="match status" value="1"/>
</dbReference>
<keyword evidence="1" id="KW-0805">Transcription regulation</keyword>
<dbReference type="SUPFAM" id="SSF46689">
    <property type="entry name" value="Homeodomain-like"/>
    <property type="match status" value="2"/>
</dbReference>
<evidence type="ECO:0000256" key="1">
    <source>
        <dbReference type="ARBA" id="ARBA00023015"/>
    </source>
</evidence>
<name>A0A7X0PLK7_9BURK</name>
<evidence type="ECO:0000256" key="3">
    <source>
        <dbReference type="ARBA" id="ARBA00023163"/>
    </source>
</evidence>
<proteinExistence type="predicted"/>
<dbReference type="GO" id="GO:0003700">
    <property type="term" value="F:DNA-binding transcription factor activity"/>
    <property type="evidence" value="ECO:0007669"/>
    <property type="project" value="InterPro"/>
</dbReference>
<evidence type="ECO:0000256" key="2">
    <source>
        <dbReference type="ARBA" id="ARBA00023125"/>
    </source>
</evidence>
<evidence type="ECO:0000313" key="6">
    <source>
        <dbReference type="Proteomes" id="UP000575083"/>
    </source>
</evidence>
<dbReference type="Gene3D" id="1.10.10.60">
    <property type="entry name" value="Homeodomain-like"/>
    <property type="match status" value="1"/>
</dbReference>
<dbReference type="InterPro" id="IPR018060">
    <property type="entry name" value="HTH_AraC"/>
</dbReference>
<dbReference type="EMBL" id="JACHLK010000024">
    <property type="protein sequence ID" value="MBB6563842.1"/>
    <property type="molecule type" value="Genomic_DNA"/>
</dbReference>
<organism evidence="5 6">
    <name type="scientific">Acidovorax soli</name>
    <dbReference type="NCBI Taxonomy" id="592050"/>
    <lineage>
        <taxon>Bacteria</taxon>
        <taxon>Pseudomonadati</taxon>
        <taxon>Pseudomonadota</taxon>
        <taxon>Betaproteobacteria</taxon>
        <taxon>Burkholderiales</taxon>
        <taxon>Comamonadaceae</taxon>
        <taxon>Acidovorax</taxon>
    </lineage>
</organism>
<dbReference type="InterPro" id="IPR050204">
    <property type="entry name" value="AraC_XylS_family_regulators"/>
</dbReference>
<dbReference type="PROSITE" id="PS01124">
    <property type="entry name" value="HTH_ARAC_FAMILY_2"/>
    <property type="match status" value="1"/>
</dbReference>
<protein>
    <submittedName>
        <fullName evidence="5">AraC-like DNA-binding protein</fullName>
    </submittedName>
</protein>
<dbReference type="AlphaFoldDB" id="A0A7X0PLK7"/>
<evidence type="ECO:0000259" key="4">
    <source>
        <dbReference type="PROSITE" id="PS01124"/>
    </source>
</evidence>
<dbReference type="PANTHER" id="PTHR46796">
    <property type="entry name" value="HTH-TYPE TRANSCRIPTIONAL ACTIVATOR RHAS-RELATED"/>
    <property type="match status" value="1"/>
</dbReference>
<dbReference type="InterPro" id="IPR032783">
    <property type="entry name" value="AraC_lig"/>
</dbReference>
<dbReference type="PANTHER" id="PTHR46796:SF7">
    <property type="entry name" value="ARAC FAMILY TRANSCRIPTIONAL REGULATOR"/>
    <property type="match status" value="1"/>
</dbReference>
<accession>A0A7X0PLK7</accession>
<comment type="caution">
    <text evidence="5">The sequence shown here is derived from an EMBL/GenBank/DDBJ whole genome shotgun (WGS) entry which is preliminary data.</text>
</comment>
<gene>
    <name evidence="5" type="ORF">HNP48_006568</name>
</gene>
<dbReference type="InterPro" id="IPR009057">
    <property type="entry name" value="Homeodomain-like_sf"/>
</dbReference>